<keyword evidence="7" id="KW-0812">Transmembrane</keyword>
<keyword evidence="5" id="KW-0862">Zinc</keyword>
<dbReference type="Pfam" id="PF01551">
    <property type="entry name" value="Peptidase_M23"/>
    <property type="match status" value="1"/>
</dbReference>
<dbReference type="GO" id="GO:0004222">
    <property type="term" value="F:metalloendopeptidase activity"/>
    <property type="evidence" value="ECO:0007669"/>
    <property type="project" value="TreeGrafter"/>
</dbReference>
<dbReference type="InterPro" id="IPR050570">
    <property type="entry name" value="Cell_wall_metabolism_enzyme"/>
</dbReference>
<evidence type="ECO:0000256" key="6">
    <source>
        <dbReference type="ARBA" id="ARBA00023049"/>
    </source>
</evidence>
<evidence type="ECO:0000313" key="9">
    <source>
        <dbReference type="EMBL" id="PIR07144.1"/>
    </source>
</evidence>
<sequence>MNNKLKLSLLGGLIMVVLLVVKFSINNNQPTVTLPEAQAQILDREEVVNIESGMTFSTITEQVGLEDSLMHELLEASQDEYDLSTVRVGKPIKFYFDRQTGEFKKLVYQIDSEEELFIEKNGADLWQAECKQIDYEVRLKTISGTIDSSLYQSAVEQNVDIRAIIALADVFAWTVDFGMGIRVGDTYKFIFEERYRDGQYIMPGKILAARFVNDGKVIEGYYFEEGLDEDGELIDGYYDPDGISLQKIFLKNPVDFKYISSGYTTGLRYISAFDISTGHRAIDYAASYGTPVRVVGDGQVVYAGWNGSYGNFVSVRHNDTFTTNYAHLSKIYISYGEKVEQGEIIGAVGSTGLSTGPHLHFEMVKYGTKINPLTVDLPSDKAVASENLDNFKQSIIQWQEQLKN</sequence>
<dbReference type="Gene3D" id="3.10.450.350">
    <property type="match status" value="2"/>
</dbReference>
<dbReference type="CDD" id="cd12797">
    <property type="entry name" value="M23_peptidase"/>
    <property type="match status" value="1"/>
</dbReference>
<dbReference type="EMBL" id="PCWQ01000007">
    <property type="protein sequence ID" value="PIR07144.1"/>
    <property type="molecule type" value="Genomic_DNA"/>
</dbReference>
<dbReference type="PANTHER" id="PTHR21666:SF288">
    <property type="entry name" value="CELL DIVISION PROTEIN YTFB"/>
    <property type="match status" value="1"/>
</dbReference>
<evidence type="ECO:0000259" key="8">
    <source>
        <dbReference type="Pfam" id="PF01551"/>
    </source>
</evidence>
<evidence type="ECO:0000256" key="3">
    <source>
        <dbReference type="ARBA" id="ARBA00022723"/>
    </source>
</evidence>
<evidence type="ECO:0000256" key="5">
    <source>
        <dbReference type="ARBA" id="ARBA00022833"/>
    </source>
</evidence>
<accession>A0A2H0NE51</accession>
<dbReference type="SUPFAM" id="SSF51261">
    <property type="entry name" value="Duplicated hybrid motif"/>
    <property type="match status" value="1"/>
</dbReference>
<keyword evidence="7" id="KW-1133">Transmembrane helix</keyword>
<comment type="cofactor">
    <cofactor evidence="1">
        <name>Zn(2+)</name>
        <dbReference type="ChEBI" id="CHEBI:29105"/>
    </cofactor>
</comment>
<comment type="caution">
    <text evidence="9">The sequence shown here is derived from an EMBL/GenBank/DDBJ whole genome shotgun (WGS) entry which is preliminary data.</text>
</comment>
<dbReference type="InterPro" id="IPR011055">
    <property type="entry name" value="Dup_hybrid_motif"/>
</dbReference>
<proteinExistence type="predicted"/>
<keyword evidence="2" id="KW-0645">Protease</keyword>
<dbReference type="PANTHER" id="PTHR21666">
    <property type="entry name" value="PEPTIDASE-RELATED"/>
    <property type="match status" value="1"/>
</dbReference>
<evidence type="ECO:0000256" key="7">
    <source>
        <dbReference type="SAM" id="Phobius"/>
    </source>
</evidence>
<evidence type="ECO:0000256" key="1">
    <source>
        <dbReference type="ARBA" id="ARBA00001947"/>
    </source>
</evidence>
<dbReference type="Gene3D" id="2.70.70.10">
    <property type="entry name" value="Glucose Permease (Domain IIA)"/>
    <property type="match status" value="1"/>
</dbReference>
<dbReference type="InterPro" id="IPR016047">
    <property type="entry name" value="M23ase_b-sheet_dom"/>
</dbReference>
<evidence type="ECO:0000256" key="4">
    <source>
        <dbReference type="ARBA" id="ARBA00022801"/>
    </source>
</evidence>
<organism evidence="9 10">
    <name type="scientific">Candidatus Komeilibacteria bacterium CG11_big_fil_rev_8_21_14_0_20_36_20</name>
    <dbReference type="NCBI Taxonomy" id="1974477"/>
    <lineage>
        <taxon>Bacteria</taxon>
        <taxon>Candidatus Komeiliibacteriota</taxon>
    </lineage>
</organism>
<feature type="domain" description="M23ase beta-sheet core" evidence="8">
    <location>
        <begin position="278"/>
        <end position="372"/>
    </location>
</feature>
<dbReference type="GO" id="GO:0046872">
    <property type="term" value="F:metal ion binding"/>
    <property type="evidence" value="ECO:0007669"/>
    <property type="project" value="UniProtKB-KW"/>
</dbReference>
<keyword evidence="7" id="KW-0472">Membrane</keyword>
<keyword evidence="4" id="KW-0378">Hydrolase</keyword>
<dbReference type="AlphaFoldDB" id="A0A2H0NE51"/>
<dbReference type="Proteomes" id="UP000230564">
    <property type="component" value="Unassembled WGS sequence"/>
</dbReference>
<protein>
    <recommendedName>
        <fullName evidence="8">M23ase beta-sheet core domain-containing protein</fullName>
    </recommendedName>
</protein>
<evidence type="ECO:0000313" key="10">
    <source>
        <dbReference type="Proteomes" id="UP000230564"/>
    </source>
</evidence>
<keyword evidence="6" id="KW-0482">Metalloprotease</keyword>
<gene>
    <name evidence="9" type="ORF">COV55_01795</name>
</gene>
<dbReference type="GO" id="GO:0006508">
    <property type="term" value="P:proteolysis"/>
    <property type="evidence" value="ECO:0007669"/>
    <property type="project" value="UniProtKB-KW"/>
</dbReference>
<name>A0A2H0NE51_9BACT</name>
<feature type="transmembrane region" description="Helical" evidence="7">
    <location>
        <begin position="7"/>
        <end position="25"/>
    </location>
</feature>
<reference evidence="9 10" key="1">
    <citation type="submission" date="2017-09" db="EMBL/GenBank/DDBJ databases">
        <title>Depth-based differentiation of microbial function through sediment-hosted aquifers and enrichment of novel symbionts in the deep terrestrial subsurface.</title>
        <authorList>
            <person name="Probst A.J."/>
            <person name="Ladd B."/>
            <person name="Jarett J.K."/>
            <person name="Geller-Mcgrath D.E."/>
            <person name="Sieber C.M."/>
            <person name="Emerson J.B."/>
            <person name="Anantharaman K."/>
            <person name="Thomas B.C."/>
            <person name="Malmstrom R."/>
            <person name="Stieglmeier M."/>
            <person name="Klingl A."/>
            <person name="Woyke T."/>
            <person name="Ryan C.M."/>
            <person name="Banfield J.F."/>
        </authorList>
    </citation>
    <scope>NUCLEOTIDE SEQUENCE [LARGE SCALE GENOMIC DNA]</scope>
    <source>
        <strain evidence="9">CG11_big_fil_rev_8_21_14_0_20_36_20</strain>
    </source>
</reference>
<evidence type="ECO:0000256" key="2">
    <source>
        <dbReference type="ARBA" id="ARBA00022670"/>
    </source>
</evidence>
<keyword evidence="3" id="KW-0479">Metal-binding</keyword>